<dbReference type="EMBL" id="LATX01002499">
    <property type="protein sequence ID" value="KTB28178.1"/>
    <property type="molecule type" value="Genomic_DNA"/>
</dbReference>
<comment type="caution">
    <text evidence="1">The sequence shown here is derived from an EMBL/GenBank/DDBJ whole genome shotgun (WGS) entry which is preliminary data.</text>
</comment>
<reference evidence="1 2" key="1">
    <citation type="submission" date="2015-12" db="EMBL/GenBank/DDBJ databases">
        <title>Draft genome sequence of Moniliophthora roreri, the causal agent of frosty pod rot of cacao.</title>
        <authorList>
            <person name="Aime M.C."/>
            <person name="Diaz-Valderrama J.R."/>
            <person name="Kijpornyongpan T."/>
            <person name="Phillips-Mora W."/>
        </authorList>
    </citation>
    <scope>NUCLEOTIDE SEQUENCE [LARGE SCALE GENOMIC DNA]</scope>
    <source>
        <strain evidence="1 2">MCA 2952</strain>
    </source>
</reference>
<gene>
    <name evidence="1" type="ORF">WG66_19244</name>
</gene>
<proteinExistence type="predicted"/>
<evidence type="ECO:0000313" key="1">
    <source>
        <dbReference type="EMBL" id="KTB28178.1"/>
    </source>
</evidence>
<sequence length="45" mass="5749">MKLRVFQQPYRDDYGFWDPGQVFWQFSFDFDEKFHTVHNYKWALQ</sequence>
<evidence type="ECO:0000313" key="2">
    <source>
        <dbReference type="Proteomes" id="UP000054988"/>
    </source>
</evidence>
<organism evidence="1 2">
    <name type="scientific">Moniliophthora roreri</name>
    <name type="common">Frosty pod rot fungus</name>
    <name type="synonym">Monilia roreri</name>
    <dbReference type="NCBI Taxonomy" id="221103"/>
    <lineage>
        <taxon>Eukaryota</taxon>
        <taxon>Fungi</taxon>
        <taxon>Dikarya</taxon>
        <taxon>Basidiomycota</taxon>
        <taxon>Agaricomycotina</taxon>
        <taxon>Agaricomycetes</taxon>
        <taxon>Agaricomycetidae</taxon>
        <taxon>Agaricales</taxon>
        <taxon>Marasmiineae</taxon>
        <taxon>Marasmiaceae</taxon>
        <taxon>Moniliophthora</taxon>
    </lineage>
</organism>
<name>A0A0W0EW94_MONRR</name>
<dbReference type="AlphaFoldDB" id="A0A0W0EW94"/>
<dbReference type="Proteomes" id="UP000054988">
    <property type="component" value="Unassembled WGS sequence"/>
</dbReference>
<accession>A0A0W0EW94</accession>
<protein>
    <submittedName>
        <fullName evidence="1">Uncharacterized protein</fullName>
    </submittedName>
</protein>